<feature type="transmembrane region" description="Helical" evidence="1">
    <location>
        <begin position="233"/>
        <end position="251"/>
    </location>
</feature>
<feature type="transmembrane region" description="Helical" evidence="1">
    <location>
        <begin position="117"/>
        <end position="137"/>
    </location>
</feature>
<dbReference type="OrthoDB" id="4465358at2"/>
<organism evidence="2 3">
    <name type="scientific">Rhodococcus oxybenzonivorans</name>
    <dbReference type="NCBI Taxonomy" id="1990687"/>
    <lineage>
        <taxon>Bacteria</taxon>
        <taxon>Bacillati</taxon>
        <taxon>Actinomycetota</taxon>
        <taxon>Actinomycetes</taxon>
        <taxon>Mycobacteriales</taxon>
        <taxon>Nocardiaceae</taxon>
        <taxon>Rhodococcus</taxon>
    </lineage>
</organism>
<evidence type="ECO:0000313" key="3">
    <source>
        <dbReference type="Proteomes" id="UP000245711"/>
    </source>
</evidence>
<dbReference type="KEGG" id="roz:CBI38_26010"/>
<name>A0A2S2C0U7_9NOCA</name>
<feature type="transmembrane region" description="Helical" evidence="1">
    <location>
        <begin position="258"/>
        <end position="275"/>
    </location>
</feature>
<accession>A0A2S2C0U7</accession>
<feature type="transmembrane region" description="Helical" evidence="1">
    <location>
        <begin position="329"/>
        <end position="348"/>
    </location>
</feature>
<dbReference type="Proteomes" id="UP000245711">
    <property type="component" value="Chromosome"/>
</dbReference>
<keyword evidence="3" id="KW-1185">Reference proteome</keyword>
<feature type="transmembrane region" description="Helical" evidence="1">
    <location>
        <begin position="200"/>
        <end position="221"/>
    </location>
</feature>
<feature type="transmembrane region" description="Helical" evidence="1">
    <location>
        <begin position="67"/>
        <end position="85"/>
    </location>
</feature>
<feature type="transmembrane region" description="Helical" evidence="1">
    <location>
        <begin position="281"/>
        <end position="298"/>
    </location>
</feature>
<feature type="transmembrane region" description="Helical" evidence="1">
    <location>
        <begin position="38"/>
        <end position="60"/>
    </location>
</feature>
<reference evidence="2 3" key="1">
    <citation type="submission" date="2017-05" db="EMBL/GenBank/DDBJ databases">
        <title>Isolation of Rhodococcus sp. S2-17 biodegrading of BP-3.</title>
        <authorList>
            <person name="Lee Y."/>
            <person name="Kim K.H."/>
            <person name="Chun B.H."/>
            <person name="Jung H.S."/>
            <person name="Jeon C.O."/>
        </authorList>
    </citation>
    <scope>NUCLEOTIDE SEQUENCE [LARGE SCALE GENOMIC DNA]</scope>
    <source>
        <strain evidence="2 3">S2-17</strain>
    </source>
</reference>
<gene>
    <name evidence="2" type="ORF">CBI38_26010</name>
</gene>
<feature type="transmembrane region" description="Helical" evidence="1">
    <location>
        <begin position="305"/>
        <end position="323"/>
    </location>
</feature>
<sequence>MTIRAAHVGMVLGGFAVGVASTSPMPTEYAFVIVGSRVGTLFTSGVVGAVLGALVAVVVATRLRARLGLAMSAVSGLTLLAIGPVVGSSPFVLYTNGIGVGLLLGGLAGLSGASDRARLQTALAAGVVGGLLLAGPLDQYRHSTAVPRRYADYLPEPPHNTDLLALAFLAVTAIVVMVALQSGDFDASSESSPDRRTRPLVVGLVLPVLGLLLYWQLVRAIDALGTGPAVQDRWILGVALVPVVIAAAVWLENRTGTVLLAATAFIAASEGAQTAWFTDSWLWLLVPAALVALGAALGRVLPQPLFGIAALALVAVSAVFDTAPWDNVYTGAVVLLLPAAAAFTLTASLPSSAPVVTTSLAGPAAFAIPLTADFGWTAYAPLKGGDSALEPSAWDGMSTAAPVVAVVACGLAIAYLQRRPAP</sequence>
<evidence type="ECO:0000256" key="1">
    <source>
        <dbReference type="SAM" id="Phobius"/>
    </source>
</evidence>
<feature type="transmembrane region" description="Helical" evidence="1">
    <location>
        <begin position="360"/>
        <end position="379"/>
    </location>
</feature>
<feature type="transmembrane region" description="Helical" evidence="1">
    <location>
        <begin position="399"/>
        <end position="416"/>
    </location>
</feature>
<dbReference type="AlphaFoldDB" id="A0A2S2C0U7"/>
<feature type="transmembrane region" description="Helical" evidence="1">
    <location>
        <begin position="163"/>
        <end position="180"/>
    </location>
</feature>
<keyword evidence="1" id="KW-0812">Transmembrane</keyword>
<keyword evidence="1" id="KW-1133">Transmembrane helix</keyword>
<feature type="transmembrane region" description="Helical" evidence="1">
    <location>
        <begin position="91"/>
        <end position="110"/>
    </location>
</feature>
<evidence type="ECO:0000313" key="2">
    <source>
        <dbReference type="EMBL" id="AWK74490.1"/>
    </source>
</evidence>
<protein>
    <submittedName>
        <fullName evidence="2">Uncharacterized protein</fullName>
    </submittedName>
</protein>
<keyword evidence="1" id="KW-0472">Membrane</keyword>
<proteinExistence type="predicted"/>
<dbReference type="EMBL" id="CP021354">
    <property type="protein sequence ID" value="AWK74490.1"/>
    <property type="molecule type" value="Genomic_DNA"/>
</dbReference>